<dbReference type="RefSeq" id="WP_179270238.1">
    <property type="nucleotide sequence ID" value="NZ_CP058579.1"/>
</dbReference>
<dbReference type="EMBL" id="CP058579">
    <property type="protein sequence ID" value="QLG63654.1"/>
    <property type="molecule type" value="Genomic_DNA"/>
</dbReference>
<dbReference type="PANTHER" id="PTHR43104">
    <property type="entry name" value="L-2-HYDROXYGLUTARATE DEHYDROGENASE, MITOCHONDRIAL"/>
    <property type="match status" value="1"/>
</dbReference>
<comment type="similarity">
    <text evidence="5">Belongs to the L2HGDH family.</text>
</comment>
<evidence type="ECO:0000313" key="7">
    <source>
        <dbReference type="EMBL" id="QLG63654.1"/>
    </source>
</evidence>
<reference evidence="7 8" key="1">
    <citation type="submission" date="2020-06" db="EMBL/GenBank/DDBJ databases">
        <title>NJ-3-1, isolated from saline soil.</title>
        <authorList>
            <person name="Cui H.L."/>
            <person name="Shi X."/>
        </authorList>
    </citation>
    <scope>NUCLEOTIDE SEQUENCE [LARGE SCALE GENOMIC DNA]</scope>
    <source>
        <strain evidence="7 8">NJ-3-1</strain>
    </source>
</reference>
<keyword evidence="2" id="KW-0285">Flavoprotein</keyword>
<dbReference type="AlphaFoldDB" id="A0A7D5LCX5"/>
<evidence type="ECO:0000256" key="3">
    <source>
        <dbReference type="ARBA" id="ARBA00022827"/>
    </source>
</evidence>
<accession>A0A7D5LCX5</accession>
<keyword evidence="3" id="KW-0274">FAD</keyword>
<dbReference type="InterPro" id="IPR036188">
    <property type="entry name" value="FAD/NAD-bd_sf"/>
</dbReference>
<dbReference type="Pfam" id="PF01266">
    <property type="entry name" value="DAO"/>
    <property type="match status" value="1"/>
</dbReference>
<evidence type="ECO:0000256" key="2">
    <source>
        <dbReference type="ARBA" id="ARBA00022630"/>
    </source>
</evidence>
<comment type="cofactor">
    <cofactor evidence="1">
        <name>FAD</name>
        <dbReference type="ChEBI" id="CHEBI:57692"/>
    </cofactor>
</comment>
<gene>
    <name evidence="7" type="primary">lhgO</name>
    <name evidence="7" type="ORF">HUG12_18730</name>
</gene>
<keyword evidence="8" id="KW-1185">Reference proteome</keyword>
<evidence type="ECO:0000256" key="1">
    <source>
        <dbReference type="ARBA" id="ARBA00001974"/>
    </source>
</evidence>
<evidence type="ECO:0000256" key="5">
    <source>
        <dbReference type="ARBA" id="ARBA00037941"/>
    </source>
</evidence>
<dbReference type="EC" id="1.1.3.-" evidence="7"/>
<sequence>MTAHDIVVVGGGCVGCSVARSLASKSDLDVAVVEKEHHLAAHQSGRNSGVLHPGFNYEPGSLKARFATEGTRRMKEYAAEHGVPIEDFGVLVVARNDREEAHLETMQERATENGVGTELLYEPDAIAEHEPHATGQAALYAPGAASIDSQQYVYSLARDLADRGVDLYTGTRVDDVRRDLDGFRLDTTSGELRAGYVVNAAGLHADHVAAEFGVGEGLQVVPFRGEYYEVVPERRHLCETMIYPTPDPDLPFLGVHFTRRTDGKVIVGPNAVLAFGREAYGNTDVNPRELAETLGYRGFRRLMADPKILKVGWDELNRSYRKGKFVEAARRLVPGAEADDFTRSYAGIRAQLVSEDGDLVKDPLFEHAGDSTHVLNAVSPGLTCSLPFGDHLSDAVLENLDR</sequence>
<dbReference type="Gene3D" id="3.30.9.10">
    <property type="entry name" value="D-Amino Acid Oxidase, subunit A, domain 2"/>
    <property type="match status" value="1"/>
</dbReference>
<protein>
    <submittedName>
        <fullName evidence="7">L-2-hydroxyglutarate oxidase</fullName>
        <ecNumber evidence="7">1.1.3.-</ecNumber>
    </submittedName>
</protein>
<dbReference type="PANTHER" id="PTHR43104:SF2">
    <property type="entry name" value="L-2-HYDROXYGLUTARATE DEHYDROGENASE, MITOCHONDRIAL"/>
    <property type="match status" value="1"/>
</dbReference>
<organism evidence="7 8">
    <name type="scientific">Halorarum salinum</name>
    <dbReference type="NCBI Taxonomy" id="2743089"/>
    <lineage>
        <taxon>Archaea</taxon>
        <taxon>Methanobacteriati</taxon>
        <taxon>Methanobacteriota</taxon>
        <taxon>Stenosarchaea group</taxon>
        <taxon>Halobacteria</taxon>
        <taxon>Halobacteriales</taxon>
        <taxon>Haloferacaceae</taxon>
        <taxon>Halorarum</taxon>
    </lineage>
</organism>
<dbReference type="InterPro" id="IPR006076">
    <property type="entry name" value="FAD-dep_OxRdtase"/>
</dbReference>
<dbReference type="GeneID" id="56039539"/>
<dbReference type="KEGG" id="halu:HUG12_18730"/>
<keyword evidence="4 7" id="KW-0560">Oxidoreductase</keyword>
<dbReference type="NCBIfam" id="NF008726">
    <property type="entry name" value="PRK11728.1"/>
    <property type="match status" value="1"/>
</dbReference>
<proteinExistence type="inferred from homology"/>
<evidence type="ECO:0000259" key="6">
    <source>
        <dbReference type="Pfam" id="PF01266"/>
    </source>
</evidence>
<dbReference type="OrthoDB" id="2001at2157"/>
<dbReference type="SUPFAM" id="SSF51905">
    <property type="entry name" value="FAD/NAD(P)-binding domain"/>
    <property type="match status" value="1"/>
</dbReference>
<feature type="domain" description="FAD dependent oxidoreductase" evidence="6">
    <location>
        <begin position="5"/>
        <end position="394"/>
    </location>
</feature>
<dbReference type="GO" id="GO:0047545">
    <property type="term" value="F:(S)-2-hydroxyglutarate dehydrogenase activity"/>
    <property type="evidence" value="ECO:0007669"/>
    <property type="project" value="TreeGrafter"/>
</dbReference>
<name>A0A7D5LCX5_9EURY</name>
<evidence type="ECO:0000313" key="8">
    <source>
        <dbReference type="Proteomes" id="UP000509626"/>
    </source>
</evidence>
<dbReference type="Proteomes" id="UP000509626">
    <property type="component" value="Chromosome"/>
</dbReference>
<evidence type="ECO:0000256" key="4">
    <source>
        <dbReference type="ARBA" id="ARBA00023002"/>
    </source>
</evidence>
<dbReference type="Gene3D" id="3.50.50.60">
    <property type="entry name" value="FAD/NAD(P)-binding domain"/>
    <property type="match status" value="1"/>
</dbReference>